<keyword evidence="2" id="KW-0805">Transcription regulation</keyword>
<dbReference type="Gene3D" id="3.40.50.2300">
    <property type="match status" value="2"/>
</dbReference>
<keyword evidence="1" id="KW-0678">Repressor</keyword>
<dbReference type="GO" id="GO:0003677">
    <property type="term" value="F:DNA binding"/>
    <property type="evidence" value="ECO:0007669"/>
    <property type="project" value="UniProtKB-KW"/>
</dbReference>
<gene>
    <name evidence="6" type="ORF">QEH59_02660</name>
</gene>
<dbReference type="RefSeq" id="WP_308983814.1">
    <property type="nucleotide sequence ID" value="NZ_JARXIC010000003.1"/>
</dbReference>
<comment type="caution">
    <text evidence="6">The sequence shown here is derived from an EMBL/GenBank/DDBJ whole genome shotgun (WGS) entry which is preliminary data.</text>
</comment>
<evidence type="ECO:0000256" key="3">
    <source>
        <dbReference type="ARBA" id="ARBA00023125"/>
    </source>
</evidence>
<evidence type="ECO:0000313" key="7">
    <source>
        <dbReference type="Proteomes" id="UP001243717"/>
    </source>
</evidence>
<reference evidence="6 7" key="1">
    <citation type="submission" date="2023-04" db="EMBL/GenBank/DDBJ databases">
        <title>A novel bacteria isolated from coastal sediment.</title>
        <authorList>
            <person name="Liu X.-J."/>
            <person name="Du Z.-J."/>
        </authorList>
    </citation>
    <scope>NUCLEOTIDE SEQUENCE [LARGE SCALE GENOMIC DNA]</scope>
    <source>
        <strain evidence="6 7">SDUM461004</strain>
    </source>
</reference>
<keyword evidence="4" id="KW-0804">Transcription</keyword>
<name>A0ABU1AEU8_9BACT</name>
<evidence type="ECO:0000259" key="5">
    <source>
        <dbReference type="PROSITE" id="PS50932"/>
    </source>
</evidence>
<dbReference type="PANTHER" id="PTHR30146">
    <property type="entry name" value="LACI-RELATED TRANSCRIPTIONAL REPRESSOR"/>
    <property type="match status" value="1"/>
</dbReference>
<dbReference type="Gene3D" id="1.10.260.40">
    <property type="entry name" value="lambda repressor-like DNA-binding domains"/>
    <property type="match status" value="1"/>
</dbReference>
<dbReference type="InterPro" id="IPR000843">
    <property type="entry name" value="HTH_LacI"/>
</dbReference>
<dbReference type="CDD" id="cd01392">
    <property type="entry name" value="HTH_LacI"/>
    <property type="match status" value="1"/>
</dbReference>
<dbReference type="InterPro" id="IPR028082">
    <property type="entry name" value="Peripla_BP_I"/>
</dbReference>
<evidence type="ECO:0000256" key="4">
    <source>
        <dbReference type="ARBA" id="ARBA00023163"/>
    </source>
</evidence>
<evidence type="ECO:0000256" key="1">
    <source>
        <dbReference type="ARBA" id="ARBA00022491"/>
    </source>
</evidence>
<dbReference type="SMART" id="SM00354">
    <property type="entry name" value="HTH_LACI"/>
    <property type="match status" value="1"/>
</dbReference>
<keyword evidence="3 6" id="KW-0238">DNA-binding</keyword>
<dbReference type="InterPro" id="IPR010982">
    <property type="entry name" value="Lambda_DNA-bd_dom_sf"/>
</dbReference>
<dbReference type="PROSITE" id="PS50932">
    <property type="entry name" value="HTH_LACI_2"/>
    <property type="match status" value="1"/>
</dbReference>
<feature type="domain" description="HTH lacI-type" evidence="5">
    <location>
        <begin position="8"/>
        <end position="62"/>
    </location>
</feature>
<protein>
    <submittedName>
        <fullName evidence="6">LacI family DNA-binding transcriptional regulator</fullName>
    </submittedName>
</protein>
<proteinExistence type="predicted"/>
<dbReference type="Pfam" id="PF00356">
    <property type="entry name" value="LacI"/>
    <property type="match status" value="1"/>
</dbReference>
<dbReference type="EMBL" id="JARXIC010000003">
    <property type="protein sequence ID" value="MDQ8193310.1"/>
    <property type="molecule type" value="Genomic_DNA"/>
</dbReference>
<organism evidence="6 7">
    <name type="scientific">Thalassobacterium sedimentorum</name>
    <dbReference type="NCBI Taxonomy" id="3041258"/>
    <lineage>
        <taxon>Bacteria</taxon>
        <taxon>Pseudomonadati</taxon>
        <taxon>Verrucomicrobiota</taxon>
        <taxon>Opitutia</taxon>
        <taxon>Puniceicoccales</taxon>
        <taxon>Coraliomargaritaceae</taxon>
        <taxon>Thalassobacterium</taxon>
    </lineage>
</organism>
<keyword evidence="7" id="KW-1185">Reference proteome</keyword>
<accession>A0ABU1AEU8</accession>
<dbReference type="PANTHER" id="PTHR30146:SF148">
    <property type="entry name" value="HTH-TYPE TRANSCRIPTIONAL REPRESSOR PURR-RELATED"/>
    <property type="match status" value="1"/>
</dbReference>
<dbReference type="SUPFAM" id="SSF53822">
    <property type="entry name" value="Periplasmic binding protein-like I"/>
    <property type="match status" value="1"/>
</dbReference>
<dbReference type="SUPFAM" id="SSF47413">
    <property type="entry name" value="lambda repressor-like DNA-binding domains"/>
    <property type="match status" value="1"/>
</dbReference>
<dbReference type="Proteomes" id="UP001243717">
    <property type="component" value="Unassembled WGS sequence"/>
</dbReference>
<evidence type="ECO:0000313" key="6">
    <source>
        <dbReference type="EMBL" id="MDQ8193310.1"/>
    </source>
</evidence>
<evidence type="ECO:0000256" key="2">
    <source>
        <dbReference type="ARBA" id="ARBA00023015"/>
    </source>
</evidence>
<sequence length="347" mass="38485">MPRPPHPASLSSVARAAGVSSMTVSRVFRGEQNVAESTRRQVIAKAQELGYQPNPHISRLMEVVRNNRTQQLRAVLAVIRDDGSNDKPQGAVHNYVSIEHIRAKAELHGYGAEEFVLGSNGMTAERLGGILKARGVDGILISPQSLSCFAAKIDYSSFSSIVFGYGLISPQLHRASTNMTQGILEATERLEKRGYQRIGIAVTEWVNSRADHTYSGAVLHYQQALPQQRRVPLLLLQNKLAQQDEETFCNWIQQHKPDAIISFHAPVPYWLQHKLNLRIPEDIGVVVHDWMPGMEAYAGIDHQRAHVAAAAVDLVATKLKHNERGIPPVPQQILIPPRFVDGPSIRP</sequence>